<feature type="transmembrane region" description="Helical" evidence="5">
    <location>
        <begin position="101"/>
        <end position="122"/>
    </location>
</feature>
<comment type="caution">
    <text evidence="8">The sequence shown here is derived from an EMBL/GenBank/DDBJ whole genome shotgun (WGS) entry which is preliminary data.</text>
</comment>
<feature type="transmembrane region" description="Helical" evidence="5">
    <location>
        <begin position="12"/>
        <end position="32"/>
    </location>
</feature>
<name>A0A7J3JPF6_9CREN</name>
<evidence type="ECO:0000256" key="4">
    <source>
        <dbReference type="ARBA" id="ARBA00023136"/>
    </source>
</evidence>
<evidence type="ECO:0000313" key="8">
    <source>
        <dbReference type="EMBL" id="HGQ17647.1"/>
    </source>
</evidence>
<keyword evidence="2 5" id="KW-0812">Transmembrane</keyword>
<dbReference type="PROSITE" id="PS50850">
    <property type="entry name" value="MFS"/>
    <property type="match status" value="1"/>
</dbReference>
<dbReference type="SUPFAM" id="SSF103473">
    <property type="entry name" value="MFS general substrate transporter"/>
    <property type="match status" value="1"/>
</dbReference>
<organism evidence="8">
    <name type="scientific">Ignisphaera aggregans</name>
    <dbReference type="NCBI Taxonomy" id="334771"/>
    <lineage>
        <taxon>Archaea</taxon>
        <taxon>Thermoproteota</taxon>
        <taxon>Thermoprotei</taxon>
        <taxon>Desulfurococcales</taxon>
        <taxon>Desulfurococcaceae</taxon>
        <taxon>Ignisphaera</taxon>
    </lineage>
</organism>
<feature type="transmembrane region" description="Helical" evidence="5">
    <location>
        <begin position="44"/>
        <end position="68"/>
    </location>
</feature>
<dbReference type="EMBL" id="DTAI01000075">
    <property type="protein sequence ID" value="HGN36411.1"/>
    <property type="molecule type" value="Genomic_DNA"/>
</dbReference>
<feature type="transmembrane region" description="Helical" evidence="5">
    <location>
        <begin position="143"/>
        <end position="163"/>
    </location>
</feature>
<dbReference type="InterPro" id="IPR020846">
    <property type="entry name" value="MFS_dom"/>
</dbReference>
<feature type="transmembrane region" description="Helical" evidence="5">
    <location>
        <begin position="213"/>
        <end position="236"/>
    </location>
</feature>
<dbReference type="InterPro" id="IPR036259">
    <property type="entry name" value="MFS_trans_sf"/>
</dbReference>
<keyword evidence="4 5" id="KW-0472">Membrane</keyword>
<evidence type="ECO:0000256" key="2">
    <source>
        <dbReference type="ARBA" id="ARBA00022692"/>
    </source>
</evidence>
<dbReference type="PANTHER" id="PTHR43826">
    <property type="entry name" value="GLUCOSE-6-PHOSPHATE EXCHANGER SLC37A4"/>
    <property type="match status" value="1"/>
</dbReference>
<evidence type="ECO:0000256" key="5">
    <source>
        <dbReference type="SAM" id="Phobius"/>
    </source>
</evidence>
<dbReference type="Pfam" id="PF07690">
    <property type="entry name" value="MFS_1"/>
    <property type="match status" value="1"/>
</dbReference>
<evidence type="ECO:0000256" key="1">
    <source>
        <dbReference type="ARBA" id="ARBA00004127"/>
    </source>
</evidence>
<dbReference type="AlphaFoldDB" id="A0A7J3JPF6"/>
<dbReference type="GO" id="GO:0035435">
    <property type="term" value="P:phosphate ion transmembrane transport"/>
    <property type="evidence" value="ECO:0007669"/>
    <property type="project" value="TreeGrafter"/>
</dbReference>
<feature type="transmembrane region" description="Helical" evidence="5">
    <location>
        <begin position="75"/>
        <end position="95"/>
    </location>
</feature>
<comment type="subcellular location">
    <subcellularLocation>
        <location evidence="1">Endomembrane system</location>
        <topology evidence="1">Multi-pass membrane protein</topology>
    </subcellularLocation>
</comment>
<feature type="transmembrane region" description="Helical" evidence="5">
    <location>
        <begin position="346"/>
        <end position="369"/>
    </location>
</feature>
<evidence type="ECO:0000259" key="6">
    <source>
        <dbReference type="PROSITE" id="PS50850"/>
    </source>
</evidence>
<dbReference type="InterPro" id="IPR011701">
    <property type="entry name" value="MFS"/>
</dbReference>
<feature type="domain" description="Major facilitator superfamily (MFS) profile" evidence="6">
    <location>
        <begin position="14"/>
        <end position="401"/>
    </location>
</feature>
<feature type="transmembrane region" description="Helical" evidence="5">
    <location>
        <begin position="375"/>
        <end position="396"/>
    </location>
</feature>
<dbReference type="Gene3D" id="1.20.1250.20">
    <property type="entry name" value="MFS general substrate transporter like domains"/>
    <property type="match status" value="2"/>
</dbReference>
<dbReference type="GO" id="GO:0012505">
    <property type="term" value="C:endomembrane system"/>
    <property type="evidence" value="ECO:0007669"/>
    <property type="project" value="UniProtKB-SubCell"/>
</dbReference>
<feature type="transmembrane region" description="Helical" evidence="5">
    <location>
        <begin position="311"/>
        <end position="334"/>
    </location>
</feature>
<accession>A0A7J3JPF6</accession>
<evidence type="ECO:0000313" key="7">
    <source>
        <dbReference type="EMBL" id="HGN36411.1"/>
    </source>
</evidence>
<dbReference type="PANTHER" id="PTHR43826:SF3">
    <property type="entry name" value="GLUCOSE-6-PHOSPHATE EXCHANGER SLC37A4"/>
    <property type="match status" value="1"/>
</dbReference>
<dbReference type="InterPro" id="IPR051337">
    <property type="entry name" value="OPA_Antiporter"/>
</dbReference>
<feature type="transmembrane region" description="Helical" evidence="5">
    <location>
        <begin position="256"/>
        <end position="275"/>
    </location>
</feature>
<proteinExistence type="predicted"/>
<reference evidence="8" key="1">
    <citation type="journal article" date="2020" name="mSystems">
        <title>Genome- and Community-Level Interaction Insights into Carbon Utilization and Element Cycling Functions of Hydrothermarchaeota in Hydrothermal Sediment.</title>
        <authorList>
            <person name="Zhou Z."/>
            <person name="Liu Y."/>
            <person name="Xu W."/>
            <person name="Pan J."/>
            <person name="Luo Z.H."/>
            <person name="Li M."/>
        </authorList>
    </citation>
    <scope>NUCLEOTIDE SEQUENCE [LARGE SCALE GENOMIC DNA]</scope>
    <source>
        <strain evidence="7">SpSt-618</strain>
        <strain evidence="8">SpSt-657</strain>
    </source>
</reference>
<evidence type="ECO:0000256" key="3">
    <source>
        <dbReference type="ARBA" id="ARBA00022989"/>
    </source>
</evidence>
<feature type="transmembrane region" description="Helical" evidence="5">
    <location>
        <begin position="169"/>
        <end position="186"/>
    </location>
</feature>
<dbReference type="GO" id="GO:0016020">
    <property type="term" value="C:membrane"/>
    <property type="evidence" value="ECO:0007669"/>
    <property type="project" value="UniProtKB-ARBA"/>
</dbReference>
<dbReference type="GO" id="GO:0061513">
    <property type="term" value="F:glucose 6-phosphate:phosphate antiporter activity"/>
    <property type="evidence" value="ECO:0007669"/>
    <property type="project" value="TreeGrafter"/>
</dbReference>
<feature type="transmembrane region" description="Helical" evidence="5">
    <location>
        <begin position="287"/>
        <end position="305"/>
    </location>
</feature>
<keyword evidence="3 5" id="KW-1133">Transmembrane helix</keyword>
<sequence>MSKPSEYPRWYPWMVATGVMAAFTVRWLHYIYPFTAPEIVKEFGVPVAVAALMSSANTIGLIIGGFLLGLLCDKIGVRLTVSLAAIIVGIFTVLVGYSPSIYAAIAFFGIAGLFSWINVAIPRVAREWFPPKLYATATTYMNTGFRVAALILGPVIGAMVVSIGWRAPWIYFGIACIVLGLVAFALTRDKKEGAAPGAAVKKVRMVELFKYRVLWILFVVFALFVIGASLIVSYMVMYLRQGLGYDPVTAGWLWSVYQIAGVVALYTAVPLADLLSARKIMFRKNYVALNFLIGTVLWIILAFYSKGLPTIGVAALLAAISFFGQFVALISTLVAEYFPREVAGTAAGFVTAVGHVPWILTPPLAGIILESAGWSYVWLMIAPAYLIAAVILVLVLKPPARV</sequence>
<gene>
    <name evidence="7" type="ORF">ENT87_02530</name>
    <name evidence="8" type="ORF">ENU30_01505</name>
</gene>
<protein>
    <submittedName>
        <fullName evidence="8">MFS transporter</fullName>
    </submittedName>
</protein>
<dbReference type="EMBL" id="DTBZ01000038">
    <property type="protein sequence ID" value="HGQ17647.1"/>
    <property type="molecule type" value="Genomic_DNA"/>
</dbReference>